<dbReference type="Gramene" id="Zm00001eb068650_T001">
    <property type="protein sequence ID" value="Zm00001eb068650_P001"/>
    <property type="gene ID" value="Zm00001eb068650"/>
</dbReference>
<evidence type="ECO:0000256" key="1">
    <source>
        <dbReference type="SAM" id="SignalP"/>
    </source>
</evidence>
<feature type="signal peptide" evidence="1">
    <location>
        <begin position="1"/>
        <end position="24"/>
    </location>
</feature>
<dbReference type="Pfam" id="PF14547">
    <property type="entry name" value="Hydrophob_seed"/>
    <property type="match status" value="1"/>
</dbReference>
<dbReference type="EMBL" id="EU969548">
    <property type="protein sequence ID" value="ACG41666.1"/>
    <property type="molecule type" value="mRNA"/>
</dbReference>
<keyword evidence="7" id="KW-1267">Proteomics identification</keyword>
<accession>B6TX33</accession>
<dbReference type="Gene3D" id="1.10.110.10">
    <property type="entry name" value="Plant lipid-transfer and hydrophobic proteins"/>
    <property type="match status" value="1"/>
</dbReference>
<dbReference type="Proteomes" id="UP000007305">
    <property type="component" value="Chromosome 2"/>
</dbReference>
<name>B6TX33_MAIZE</name>
<evidence type="ECO:0000313" key="5">
    <source>
        <dbReference type="EnsemblPlants" id="Zm00001eb068650_P001"/>
    </source>
</evidence>
<dbReference type="PaxDb" id="4577-GRMZM2G372102_P01"/>
<evidence type="ECO:0000313" key="4">
    <source>
        <dbReference type="EMBL" id="ONM13046.1"/>
    </source>
</evidence>
<dbReference type="RefSeq" id="NP_001151115.1">
    <property type="nucleotide sequence ID" value="NM_001157643.1"/>
</dbReference>
<dbReference type="InterPro" id="IPR036312">
    <property type="entry name" value="Bifun_inhib/LTP/seed_sf"/>
</dbReference>
<dbReference type="AlphaFoldDB" id="B6TX33"/>
<dbReference type="KEGG" id="zma:100284748"/>
<sequence length="141" mass="14214">MATRRRQATAAATLAFLLLLSVSAASPSSSPPAVLTAAATSRKVLHWKQLGYPATSLFCPWNAVKFGACVGVLGAAGLQGGAQLGSKCCDVVQGLAAAEAGACFCTTVKEAVLGVPTEWDVGVGVLASACKTELPDGFKCV</sequence>
<dbReference type="EMBL" id="CM007648">
    <property type="protein sequence ID" value="ONM13046.1"/>
    <property type="molecule type" value="Genomic_DNA"/>
</dbReference>
<dbReference type="EnsemblPlants" id="Zm00001eb068650_T001">
    <property type="protein sequence ID" value="Zm00001eb068650_P001"/>
    <property type="gene ID" value="Zm00001eb068650"/>
</dbReference>
<dbReference type="HOGENOM" id="CLU_055715_4_0_1"/>
<reference evidence="5" key="4">
    <citation type="submission" date="2021-05" db="UniProtKB">
        <authorList>
            <consortium name="EnsemblPlants"/>
        </authorList>
    </citation>
    <scope>IDENTIFICATION</scope>
    <source>
        <strain evidence="5">cv. B73</strain>
    </source>
</reference>
<dbReference type="eggNOG" id="ENOG502S1CU">
    <property type="taxonomic scope" value="Eukaryota"/>
</dbReference>
<dbReference type="InterPro" id="IPR051636">
    <property type="entry name" value="Plant_LTP/defense-related"/>
</dbReference>
<reference evidence="4 6" key="2">
    <citation type="submission" date="2015-12" db="EMBL/GenBank/DDBJ databases">
        <title>Update maize B73 reference genome by single molecule sequencing technologies.</title>
        <authorList>
            <consortium name="Maize Genome Sequencing Project"/>
            <person name="Ware D."/>
        </authorList>
    </citation>
    <scope>NUCLEOTIDE SEQUENCE [LARGE SCALE GENOMIC DNA]</scope>
    <source>
        <strain evidence="6">cv. B73</strain>
        <tissue evidence="4">Seedling</tissue>
    </source>
</reference>
<dbReference type="OrthoDB" id="696558at2759"/>
<dbReference type="OMA" id="SCPWDAV"/>
<keyword evidence="1" id="KW-0732">Signal</keyword>
<gene>
    <name evidence="5" type="primary">LOC100284748</name>
    <name evidence="4" type="ORF">ZEAMMB73_Zm00001d002093</name>
</gene>
<reference evidence="5" key="3">
    <citation type="submission" date="2019-07" db="EMBL/GenBank/DDBJ databases">
        <authorList>
            <person name="Seetharam A."/>
            <person name="Woodhouse M."/>
            <person name="Cannon E."/>
        </authorList>
    </citation>
    <scope>NUCLEOTIDE SEQUENCE [LARGE SCALE GENOMIC DNA]</scope>
    <source>
        <strain evidence="5">cv. B73</strain>
    </source>
</reference>
<dbReference type="ExpressionAtlas" id="B6TX33">
    <property type="expression patterns" value="baseline and differential"/>
</dbReference>
<keyword evidence="6" id="KW-1185">Reference proteome</keyword>
<evidence type="ECO:0000313" key="6">
    <source>
        <dbReference type="Proteomes" id="UP000007305"/>
    </source>
</evidence>
<protein>
    <submittedName>
        <fullName evidence="3">36.4 kDa proline-rich protein</fullName>
    </submittedName>
</protein>
<proteinExistence type="evidence at protein level"/>
<feature type="domain" description="Hydrophobic seed protein" evidence="2">
    <location>
        <begin position="59"/>
        <end position="140"/>
    </location>
</feature>
<feature type="chain" id="PRO_5011203937" evidence="1">
    <location>
        <begin position="25"/>
        <end position="141"/>
    </location>
</feature>
<evidence type="ECO:0000313" key="3">
    <source>
        <dbReference type="EMBL" id="ACG41666.1"/>
    </source>
</evidence>
<dbReference type="CDD" id="cd01958">
    <property type="entry name" value="HPS_like"/>
    <property type="match status" value="1"/>
</dbReference>
<dbReference type="GeneID" id="100284748"/>
<organism evidence="3">
    <name type="scientific">Zea mays</name>
    <name type="common">Maize</name>
    <dbReference type="NCBI Taxonomy" id="4577"/>
    <lineage>
        <taxon>Eukaryota</taxon>
        <taxon>Viridiplantae</taxon>
        <taxon>Streptophyta</taxon>
        <taxon>Embryophyta</taxon>
        <taxon>Tracheophyta</taxon>
        <taxon>Spermatophyta</taxon>
        <taxon>Magnoliopsida</taxon>
        <taxon>Liliopsida</taxon>
        <taxon>Poales</taxon>
        <taxon>Poaceae</taxon>
        <taxon>PACMAD clade</taxon>
        <taxon>Panicoideae</taxon>
        <taxon>Andropogonodae</taxon>
        <taxon>Andropogoneae</taxon>
        <taxon>Tripsacinae</taxon>
        <taxon>Zea</taxon>
    </lineage>
</organism>
<evidence type="ECO:0000259" key="2">
    <source>
        <dbReference type="Pfam" id="PF14547"/>
    </source>
</evidence>
<dbReference type="InterPro" id="IPR027923">
    <property type="entry name" value="Hydrophob_seed_dom"/>
</dbReference>
<dbReference type="SUPFAM" id="SSF47699">
    <property type="entry name" value="Bifunctional inhibitor/lipid-transfer protein/seed storage 2S albumin"/>
    <property type="match status" value="1"/>
</dbReference>
<dbReference type="PANTHER" id="PTHR31731">
    <property type="match status" value="1"/>
</dbReference>
<evidence type="ECO:0007829" key="7">
    <source>
        <dbReference type="PeptideAtlas" id="B6TX33"/>
    </source>
</evidence>
<reference evidence="3" key="1">
    <citation type="journal article" date="2009" name="Plant Mol. Biol.">
        <title>Insights into corn genes derived from large-scale cDNA sequencing.</title>
        <authorList>
            <person name="Alexandrov N.N."/>
            <person name="Brover V.V."/>
            <person name="Freidin S."/>
            <person name="Troukhan M.E."/>
            <person name="Tatarinova T.V."/>
            <person name="Zhang H."/>
            <person name="Swaller T.J."/>
            <person name="Lu Y.P."/>
            <person name="Bouck J."/>
            <person name="Flavell R.B."/>
            <person name="Feldmann K.A."/>
        </authorList>
    </citation>
    <scope>NUCLEOTIDE SEQUENCE</scope>
</reference>